<dbReference type="RefSeq" id="WP_154178058.1">
    <property type="nucleotide sequence ID" value="NZ_WJXZ01000014.1"/>
</dbReference>
<accession>A0A7K0ESG6</accession>
<evidence type="ECO:0000256" key="6">
    <source>
        <dbReference type="ARBA" id="ARBA00034078"/>
    </source>
</evidence>
<name>A0A7K0ESG6_9BACT</name>
<keyword evidence="5" id="KW-1015">Disulfide bond</keyword>
<evidence type="ECO:0000313" key="9">
    <source>
        <dbReference type="Proteomes" id="UP000441754"/>
    </source>
</evidence>
<keyword evidence="1" id="KW-0001">2Fe-2S</keyword>
<dbReference type="PANTHER" id="PTHR10134">
    <property type="entry name" value="CYTOCHROME B-C1 COMPLEX SUBUNIT RIESKE, MITOCHONDRIAL"/>
    <property type="match status" value="1"/>
</dbReference>
<dbReference type="GO" id="GO:0046872">
    <property type="term" value="F:metal ion binding"/>
    <property type="evidence" value="ECO:0007669"/>
    <property type="project" value="UniProtKB-KW"/>
</dbReference>
<gene>
    <name evidence="8" type="ORF">GJJ30_25850</name>
</gene>
<dbReference type="Pfam" id="PF00355">
    <property type="entry name" value="Rieske"/>
    <property type="match status" value="1"/>
</dbReference>
<dbReference type="AlphaFoldDB" id="A0A7K0ESG6"/>
<proteinExistence type="predicted"/>
<dbReference type="Gene3D" id="2.102.10.10">
    <property type="entry name" value="Rieske [2Fe-2S] iron-sulphur domain"/>
    <property type="match status" value="1"/>
</dbReference>
<dbReference type="Proteomes" id="UP000441754">
    <property type="component" value="Unassembled WGS sequence"/>
</dbReference>
<organism evidence="8 9">
    <name type="scientific">Larkinella terrae</name>
    <dbReference type="NCBI Taxonomy" id="2025311"/>
    <lineage>
        <taxon>Bacteria</taxon>
        <taxon>Pseudomonadati</taxon>
        <taxon>Bacteroidota</taxon>
        <taxon>Cytophagia</taxon>
        <taxon>Cytophagales</taxon>
        <taxon>Spirosomataceae</taxon>
        <taxon>Larkinella</taxon>
    </lineage>
</organism>
<keyword evidence="9" id="KW-1185">Reference proteome</keyword>
<comment type="cofactor">
    <cofactor evidence="6">
        <name>[2Fe-2S] cluster</name>
        <dbReference type="ChEBI" id="CHEBI:190135"/>
    </cofactor>
</comment>
<feature type="domain" description="Rieske" evidence="7">
    <location>
        <begin position="60"/>
        <end position="151"/>
    </location>
</feature>
<dbReference type="PROSITE" id="PS51318">
    <property type="entry name" value="TAT"/>
    <property type="match status" value="1"/>
</dbReference>
<keyword evidence="2" id="KW-0479">Metal-binding</keyword>
<dbReference type="SUPFAM" id="SSF50022">
    <property type="entry name" value="ISP domain"/>
    <property type="match status" value="1"/>
</dbReference>
<evidence type="ECO:0000256" key="4">
    <source>
        <dbReference type="ARBA" id="ARBA00023014"/>
    </source>
</evidence>
<evidence type="ECO:0000256" key="3">
    <source>
        <dbReference type="ARBA" id="ARBA00023004"/>
    </source>
</evidence>
<evidence type="ECO:0000313" key="8">
    <source>
        <dbReference type="EMBL" id="MRS64750.1"/>
    </source>
</evidence>
<dbReference type="InterPro" id="IPR006311">
    <property type="entry name" value="TAT_signal"/>
</dbReference>
<comment type="caution">
    <text evidence="8">The sequence shown here is derived from an EMBL/GenBank/DDBJ whole genome shotgun (WGS) entry which is preliminary data.</text>
</comment>
<evidence type="ECO:0000256" key="1">
    <source>
        <dbReference type="ARBA" id="ARBA00022714"/>
    </source>
</evidence>
<reference evidence="8 9" key="1">
    <citation type="journal article" date="2018" name="Antonie Van Leeuwenhoek">
        <title>Larkinella terrae sp. nov., isolated from soil on Jeju Island, South Korea.</title>
        <authorList>
            <person name="Ten L.N."/>
            <person name="Jeon J."/>
            <person name="Park S.J."/>
            <person name="Park S."/>
            <person name="Lee S.Y."/>
            <person name="Kim M.K."/>
            <person name="Jung H.Y."/>
        </authorList>
    </citation>
    <scope>NUCLEOTIDE SEQUENCE [LARGE SCALE GENOMIC DNA]</scope>
    <source>
        <strain evidence="8 9">KCTC 52001</strain>
    </source>
</reference>
<dbReference type="InterPro" id="IPR014349">
    <property type="entry name" value="Rieske_Fe-S_prot"/>
</dbReference>
<keyword evidence="4" id="KW-0411">Iron-sulfur</keyword>
<sequence>MKTTHQTLDRRTFFSLVGTSIGAIVLSNCLSSCSAPAEAVSPGPSTGGTTGGSTGLTLNLNDAANAKLKQNGGFLYKNGMIIARTKDGSFIAVSQVCTHAGVTVEFDAAGNRIHCPGHGSNFKNDGSIINGPAGSPLKAFKTTFDSTSNTLKIG</sequence>
<dbReference type="InterPro" id="IPR036922">
    <property type="entry name" value="Rieske_2Fe-2S_sf"/>
</dbReference>
<evidence type="ECO:0000256" key="5">
    <source>
        <dbReference type="ARBA" id="ARBA00023157"/>
    </source>
</evidence>
<dbReference type="InterPro" id="IPR017941">
    <property type="entry name" value="Rieske_2Fe-2S"/>
</dbReference>
<dbReference type="PRINTS" id="PR00162">
    <property type="entry name" value="RIESKE"/>
</dbReference>
<dbReference type="InterPro" id="IPR005805">
    <property type="entry name" value="Rieske_Fe-S_prot_C"/>
</dbReference>
<dbReference type="GO" id="GO:0051537">
    <property type="term" value="F:2 iron, 2 sulfur cluster binding"/>
    <property type="evidence" value="ECO:0007669"/>
    <property type="project" value="UniProtKB-KW"/>
</dbReference>
<keyword evidence="3" id="KW-0408">Iron</keyword>
<dbReference type="EMBL" id="WJXZ01000014">
    <property type="protein sequence ID" value="MRS64750.1"/>
    <property type="molecule type" value="Genomic_DNA"/>
</dbReference>
<dbReference type="OrthoDB" id="165343at2"/>
<evidence type="ECO:0000259" key="7">
    <source>
        <dbReference type="PROSITE" id="PS51296"/>
    </source>
</evidence>
<evidence type="ECO:0000256" key="2">
    <source>
        <dbReference type="ARBA" id="ARBA00022723"/>
    </source>
</evidence>
<dbReference type="PROSITE" id="PS51296">
    <property type="entry name" value="RIESKE"/>
    <property type="match status" value="1"/>
</dbReference>
<protein>
    <submittedName>
        <fullName evidence="8">Rieske 2Fe-2S domain-containing protein</fullName>
    </submittedName>
</protein>
<dbReference type="GO" id="GO:0016020">
    <property type="term" value="C:membrane"/>
    <property type="evidence" value="ECO:0007669"/>
    <property type="project" value="InterPro"/>
</dbReference>